<dbReference type="Pfam" id="PF12119">
    <property type="entry name" value="DUF3581"/>
    <property type="match status" value="1"/>
</dbReference>
<dbReference type="InterPro" id="IPR021974">
    <property type="entry name" value="DUF3581"/>
</dbReference>
<dbReference type="EMBL" id="CAAJGR010000087">
    <property type="protein sequence ID" value="VHO03789.1"/>
    <property type="molecule type" value="Genomic_DNA"/>
</dbReference>
<evidence type="ECO:0008006" key="2">
    <source>
        <dbReference type="Google" id="ProtNLM"/>
    </source>
</evidence>
<dbReference type="AlphaFoldDB" id="A0A486XPS9"/>
<gene>
    <name evidence="1" type="ORF">BAL341_1584</name>
</gene>
<protein>
    <recommendedName>
        <fullName evidence="2">DUF3581 domain-containing protein</fullName>
    </recommendedName>
</protein>
<sequence length="233" mass="26365">MLLEKYVNQSDEGFSFSRKQACEFAKQVATDFNPIHDEDAKRFCVPGDLLFSYLLTRYGITEQLSCQFAGMVGADVLLQCKEQDNLISICDSQGKVYLSLQHSGACQHDLAVIEPLIRDYVKFSGQNFPHILQPLMQQHQVMINPTRPLVIYESMALSFNRLPEQDVGLSLTKSSLLVEGKRGNALLEFALTEQGEQIGKGEKRMILSNLMPYDEGQMQQMVAEYNSRKAMVR</sequence>
<evidence type="ECO:0000313" key="1">
    <source>
        <dbReference type="EMBL" id="VHO03789.1"/>
    </source>
</evidence>
<reference evidence="1" key="1">
    <citation type="submission" date="2019-04" db="EMBL/GenBank/DDBJ databases">
        <authorList>
            <person name="Brambilla D."/>
        </authorList>
    </citation>
    <scope>NUCLEOTIDE SEQUENCE</scope>
    <source>
        <strain evidence="1">BAL1</strain>
    </source>
</reference>
<name>A0A486XPS9_9GAMM</name>
<proteinExistence type="predicted"/>
<organism evidence="1">
    <name type="scientific">Rheinheimera sp. BAL341</name>
    <dbReference type="NCBI Taxonomy" id="1708203"/>
    <lineage>
        <taxon>Bacteria</taxon>
        <taxon>Pseudomonadati</taxon>
        <taxon>Pseudomonadota</taxon>
        <taxon>Gammaproteobacteria</taxon>
        <taxon>Chromatiales</taxon>
        <taxon>Chromatiaceae</taxon>
        <taxon>Rheinheimera</taxon>
    </lineage>
</organism>
<accession>A0A486XPS9</accession>